<feature type="active site" evidence="6">
    <location>
        <position position="145"/>
    </location>
</feature>
<dbReference type="InterPro" id="IPR001789">
    <property type="entry name" value="Sig_transdc_resp-reg_receiver"/>
</dbReference>
<dbReference type="SUPFAM" id="SSF52172">
    <property type="entry name" value="CheY-like"/>
    <property type="match status" value="1"/>
</dbReference>
<dbReference type="Pfam" id="PF08447">
    <property type="entry name" value="PAS_3"/>
    <property type="match status" value="2"/>
</dbReference>
<dbReference type="Gene3D" id="3.40.50.150">
    <property type="entry name" value="Vaccinia Virus protein VP39"/>
    <property type="match status" value="1"/>
</dbReference>
<evidence type="ECO:0008006" key="17">
    <source>
        <dbReference type="Google" id="ProtNLM"/>
    </source>
</evidence>
<dbReference type="SMART" id="SM00448">
    <property type="entry name" value="REC"/>
    <property type="match status" value="1"/>
</dbReference>
<evidence type="ECO:0000256" key="6">
    <source>
        <dbReference type="PROSITE-ProRule" id="PRU00050"/>
    </source>
</evidence>
<evidence type="ECO:0000259" key="11">
    <source>
        <dbReference type="PROSITE" id="PS50112"/>
    </source>
</evidence>
<keyword evidence="6" id="KW-0378">Hydrolase</keyword>
<dbReference type="SUPFAM" id="SSF52738">
    <property type="entry name" value="Methylesterase CheB, C-terminal domain"/>
    <property type="match status" value="1"/>
</dbReference>
<dbReference type="InterPro" id="IPR001610">
    <property type="entry name" value="PAC"/>
</dbReference>
<dbReference type="PROSITE" id="PS50122">
    <property type="entry name" value="CHEB"/>
    <property type="match status" value="1"/>
</dbReference>
<dbReference type="InterPro" id="IPR005467">
    <property type="entry name" value="His_kinase_dom"/>
</dbReference>
<keyword evidence="5" id="KW-0949">S-adenosyl-L-methionine</keyword>
<dbReference type="RefSeq" id="WP_316410130.1">
    <property type="nucleotide sequence ID" value="NZ_AP027081.1"/>
</dbReference>
<dbReference type="InterPro" id="IPR022642">
    <property type="entry name" value="CheR_C"/>
</dbReference>
<evidence type="ECO:0000259" key="12">
    <source>
        <dbReference type="PROSITE" id="PS50113"/>
    </source>
</evidence>
<evidence type="ECO:0000256" key="8">
    <source>
        <dbReference type="SAM" id="Coils"/>
    </source>
</evidence>
<name>A0AA48KEB4_9BACT</name>
<dbReference type="InterPro" id="IPR000700">
    <property type="entry name" value="PAS-assoc_C"/>
</dbReference>
<organism evidence="15 16">
    <name type="scientific">Mesoterricola sediminis</name>
    <dbReference type="NCBI Taxonomy" id="2927980"/>
    <lineage>
        <taxon>Bacteria</taxon>
        <taxon>Pseudomonadati</taxon>
        <taxon>Acidobacteriota</taxon>
        <taxon>Holophagae</taxon>
        <taxon>Holophagales</taxon>
        <taxon>Holophagaceae</taxon>
        <taxon>Mesoterricola</taxon>
    </lineage>
</organism>
<evidence type="ECO:0000313" key="15">
    <source>
        <dbReference type="EMBL" id="BDU77167.1"/>
    </source>
</evidence>
<dbReference type="SMART" id="SM00086">
    <property type="entry name" value="PAC"/>
    <property type="match status" value="3"/>
</dbReference>
<dbReference type="KEGG" id="msea:METESE_21250"/>
<dbReference type="SMART" id="SM00138">
    <property type="entry name" value="MeTrc"/>
    <property type="match status" value="1"/>
</dbReference>
<dbReference type="PRINTS" id="PR00996">
    <property type="entry name" value="CHERMTFRASE"/>
</dbReference>
<feature type="coiled-coil region" evidence="8">
    <location>
        <begin position="639"/>
        <end position="715"/>
    </location>
</feature>
<dbReference type="GO" id="GO:0005737">
    <property type="term" value="C:cytoplasm"/>
    <property type="evidence" value="ECO:0007669"/>
    <property type="project" value="InterPro"/>
</dbReference>
<keyword evidence="4" id="KW-0808">Transferase</keyword>
<dbReference type="PROSITE" id="PS50113">
    <property type="entry name" value="PAC"/>
    <property type="match status" value="2"/>
</dbReference>
<dbReference type="NCBIfam" id="TIGR00229">
    <property type="entry name" value="sensory_box"/>
    <property type="match status" value="2"/>
</dbReference>
<dbReference type="GO" id="GO:0008983">
    <property type="term" value="F:protein-glutamate O-methyltransferase activity"/>
    <property type="evidence" value="ECO:0007669"/>
    <property type="project" value="UniProtKB-EC"/>
</dbReference>
<dbReference type="Gene3D" id="3.30.450.20">
    <property type="entry name" value="PAS domain"/>
    <property type="match status" value="4"/>
</dbReference>
<evidence type="ECO:0000259" key="10">
    <source>
        <dbReference type="PROSITE" id="PS50110"/>
    </source>
</evidence>
<dbReference type="SUPFAM" id="SSF47384">
    <property type="entry name" value="Homodimeric domain of signal transducing histidine kinase"/>
    <property type="match status" value="1"/>
</dbReference>
<dbReference type="EMBL" id="AP027081">
    <property type="protein sequence ID" value="BDU77167.1"/>
    <property type="molecule type" value="Genomic_DNA"/>
</dbReference>
<feature type="domain" description="PAC" evidence="12">
    <location>
        <begin position="1027"/>
        <end position="1079"/>
    </location>
</feature>
<dbReference type="PROSITE" id="PS50110">
    <property type="entry name" value="RESPONSE_REGULATORY"/>
    <property type="match status" value="1"/>
</dbReference>
<dbReference type="Pfam" id="PF01339">
    <property type="entry name" value="CheB_methylest"/>
    <property type="match status" value="1"/>
</dbReference>
<dbReference type="PROSITE" id="PS50112">
    <property type="entry name" value="PAS"/>
    <property type="match status" value="2"/>
</dbReference>
<keyword evidence="3" id="KW-0489">Methyltransferase</keyword>
<dbReference type="InterPro" id="IPR035909">
    <property type="entry name" value="CheB_C"/>
</dbReference>
<dbReference type="InterPro" id="IPR036804">
    <property type="entry name" value="CheR_N_sf"/>
</dbReference>
<evidence type="ECO:0000256" key="5">
    <source>
        <dbReference type="ARBA" id="ARBA00022691"/>
    </source>
</evidence>
<feature type="domain" description="Response regulatory" evidence="10">
    <location>
        <begin position="1452"/>
        <end position="1564"/>
    </location>
</feature>
<evidence type="ECO:0000259" key="14">
    <source>
        <dbReference type="PROSITE" id="PS50123"/>
    </source>
</evidence>
<evidence type="ECO:0000259" key="9">
    <source>
        <dbReference type="PROSITE" id="PS50109"/>
    </source>
</evidence>
<dbReference type="SMART" id="SM00388">
    <property type="entry name" value="HisKA"/>
    <property type="match status" value="1"/>
</dbReference>
<dbReference type="InterPro" id="IPR011006">
    <property type="entry name" value="CheY-like_superfamily"/>
</dbReference>
<dbReference type="PANTHER" id="PTHR24422:SF27">
    <property type="entry name" value="PROTEIN-GLUTAMATE O-METHYLTRANSFERASE"/>
    <property type="match status" value="1"/>
</dbReference>
<dbReference type="InterPro" id="IPR022641">
    <property type="entry name" value="CheR_N"/>
</dbReference>
<dbReference type="InterPro" id="IPR013655">
    <property type="entry name" value="PAS_fold_3"/>
</dbReference>
<dbReference type="Pfam" id="PF13426">
    <property type="entry name" value="PAS_9"/>
    <property type="match status" value="1"/>
</dbReference>
<dbReference type="SUPFAM" id="SSF53335">
    <property type="entry name" value="S-adenosyl-L-methionine-dependent methyltransferases"/>
    <property type="match status" value="1"/>
</dbReference>
<dbReference type="Pfam" id="PF01739">
    <property type="entry name" value="CheR"/>
    <property type="match status" value="1"/>
</dbReference>
<proteinExistence type="predicted"/>
<evidence type="ECO:0000256" key="4">
    <source>
        <dbReference type="ARBA" id="ARBA00022679"/>
    </source>
</evidence>
<dbReference type="SMART" id="SM00091">
    <property type="entry name" value="PAS"/>
    <property type="match status" value="4"/>
</dbReference>
<evidence type="ECO:0000256" key="3">
    <source>
        <dbReference type="ARBA" id="ARBA00022603"/>
    </source>
</evidence>
<dbReference type="Gene3D" id="2.10.70.100">
    <property type="match status" value="2"/>
</dbReference>
<feature type="modified residue" description="4-aspartylphosphate" evidence="7">
    <location>
        <position position="1502"/>
    </location>
</feature>
<feature type="active site" evidence="6">
    <location>
        <position position="53"/>
    </location>
</feature>
<dbReference type="Proteomes" id="UP001228113">
    <property type="component" value="Chromosome"/>
</dbReference>
<dbReference type="CDD" id="cd00130">
    <property type="entry name" value="PAS"/>
    <property type="match status" value="3"/>
</dbReference>
<sequence length="1571" mass="169116">MTDAQAPSSPAGPAEDPLRLVCLVASAGGLDPLKLITACLGPGLAGVVLILQHFPEDQASHLPDLLTASCALPVRVGLPGTVLAAGTLYVLGGGMEVEAVPGGLCLRRDQAIPTQDLPGDHLLRSAAAAVGRRAAGILLSGTGRDGTEGLRAIRDAGGMTLVQAPASAAYDGMARSAMEAGVAGRVLPPEELAVAIQEFCQGARPGAPGRSGGLPEICDTLTRLTGHDFHGYKQGTLLRRIQRRMRACQCRSLGEYALALEGNAQEGAALLADLLIGVTEFFRDPLAFEALGRALGAAQAAGGPQPRDIRAWVPGCATGEEAYSIAMVLSETLGDLRPLKVFATDIDVQALMRAKQGQYRAEDLRGVSAGRLTRFFEAELDGLRIRKELRACCLFSFHNLLQDPPFSDLDLISCRNLFIYLRPEVQERLVPFLHFALRPGGLLFLGPSDGTGALGELFEPLDGSHRIFRRRDAVRRPALVGLQRSLGEPGSGAYVRSPAPAMPVGSVGLFERLLLEEFVPPSAIVNAAGDVLYGAGGIGRHLAPALGTPTGNLVRGAGGALGTTLKALLVRAAAEPGGTAQAVVRDEAGTAPGLIRVLVRALPGMGRASGTFAVILRPEGPAQDPVPSGDTGQLDAPLLEQLDSELRATRAELQMTVEDLESANEELRSSNEELQTSQEELQSVNEELVVINRELQTKVQELQEANADLQNLFAATDIATLFLDGELRLARFTPAATALFGLQPTDAGRPIQDLAPRFTGLDLPAEARQVLADTAPRNRQVRSLDGDRHYLARLLPYRNLLQQVEGVVATFVDYTEIHRFQAALADREERLTRVQAGAQACTWEMDLGTGRLYWSPEFYRLLGLDPALEPSLDTWRTAVHPEDVARVLSTLGDLQVSDRVYENEYRVLLPDGRCRWVLSRGAVQPGPGPGRMAGLSLDITARKDAEVRLAVSEARLNSALHRSHTGAWAFDPTTGEAYRSPEHARIFGYEGLEDPWTFAIFLDHIHPDDRVRVREAIQAAMAAGRDWDLECRIRRRDGFPRWIRVAGGPDPGEGGAVARMAGVIQDISDRKEAEEARLKSERQFAAAFHGSPDAIAITHAETEVYQLVNESFSRMLGYTPDQVIGRSAKDLHVWLDLEDRSRWIATLQREGQVRSLESRFRKADGQILVAEISSRPFQMDEGSFILTLIRDLTQVKADQEARRTLEAEVAQIQKLESLGRLAGGVAHDMNNVLGAIFAVSQTLRARYGGDPTLDAALVTLERAAGRGRDLVKGLVGFSRKGTGAFLPLDLNDMVAMERDILDHTLLQKHQVETDLQPNLPLVQGDAGTLGSALMNLCVNAVDAMPAGGTLRIRTRVLPGGFVQLDVEDTGEGMPPEVLEKAMEPFFTTKPQGKGTGLGLAQVFTAVRAHGGQVSLRSEVGRGTCVTLVLPSTTSGALPAPETAQAETGAGREILLVDDDELVRSALPLMLELLGHRVRCAGGGPEALAMLREGWRPAVVLLDMNMPGMGGLEVLQGIRELDRRLPVILTTGYTDEDVTAAMAADPRLLLSLKPLTIEGFQRQLRTVDQLPD</sequence>
<dbReference type="GO" id="GO:0032259">
    <property type="term" value="P:methylation"/>
    <property type="evidence" value="ECO:0007669"/>
    <property type="project" value="UniProtKB-KW"/>
</dbReference>
<dbReference type="Gene3D" id="1.10.287.130">
    <property type="match status" value="1"/>
</dbReference>
<evidence type="ECO:0000256" key="7">
    <source>
        <dbReference type="PROSITE-ProRule" id="PRU00169"/>
    </source>
</evidence>
<evidence type="ECO:0000313" key="16">
    <source>
        <dbReference type="Proteomes" id="UP001228113"/>
    </source>
</evidence>
<dbReference type="SUPFAM" id="SSF47757">
    <property type="entry name" value="Chemotaxis receptor methyltransferase CheR, N-terminal domain"/>
    <property type="match status" value="1"/>
</dbReference>
<dbReference type="SUPFAM" id="SSF55785">
    <property type="entry name" value="PYP-like sensor domain (PAS domain)"/>
    <property type="match status" value="4"/>
</dbReference>
<feature type="domain" description="PAS" evidence="11">
    <location>
        <begin position="1080"/>
        <end position="1127"/>
    </location>
</feature>
<feature type="domain" description="PAS" evidence="11">
    <location>
        <begin position="952"/>
        <end position="1024"/>
    </location>
</feature>
<dbReference type="InterPro" id="IPR000014">
    <property type="entry name" value="PAS"/>
</dbReference>
<dbReference type="GO" id="GO:0008984">
    <property type="term" value="F:protein-glutamate methylesterase activity"/>
    <property type="evidence" value="ECO:0007669"/>
    <property type="project" value="InterPro"/>
</dbReference>
<evidence type="ECO:0000259" key="13">
    <source>
        <dbReference type="PROSITE" id="PS50122"/>
    </source>
</evidence>
<keyword evidence="8" id="KW-0175">Coiled coil</keyword>
<dbReference type="Gene3D" id="1.10.155.10">
    <property type="entry name" value="Chemotaxis receptor methyltransferase CheR, N-terminal domain"/>
    <property type="match status" value="1"/>
</dbReference>
<dbReference type="GO" id="GO:0006935">
    <property type="term" value="P:chemotaxis"/>
    <property type="evidence" value="ECO:0007669"/>
    <property type="project" value="UniProtKB-UniRule"/>
</dbReference>
<comment type="catalytic activity">
    <reaction evidence="2">
        <text>L-glutamyl-[protein] + S-adenosyl-L-methionine = [protein]-L-glutamate 5-O-methyl ester + S-adenosyl-L-homocysteine</text>
        <dbReference type="Rhea" id="RHEA:24452"/>
        <dbReference type="Rhea" id="RHEA-COMP:10208"/>
        <dbReference type="Rhea" id="RHEA-COMP:10311"/>
        <dbReference type="ChEBI" id="CHEBI:29973"/>
        <dbReference type="ChEBI" id="CHEBI:57856"/>
        <dbReference type="ChEBI" id="CHEBI:59789"/>
        <dbReference type="ChEBI" id="CHEBI:82795"/>
        <dbReference type="EC" id="2.1.1.80"/>
    </reaction>
</comment>
<dbReference type="Pfam" id="PF03705">
    <property type="entry name" value="CheR_N"/>
    <property type="match status" value="1"/>
</dbReference>
<dbReference type="InterPro" id="IPR036097">
    <property type="entry name" value="HisK_dim/P_sf"/>
</dbReference>
<dbReference type="Gene3D" id="3.40.50.2300">
    <property type="match status" value="1"/>
</dbReference>
<dbReference type="InterPro" id="IPR050903">
    <property type="entry name" value="Bact_Chemotaxis_MeTrfase"/>
</dbReference>
<comment type="catalytic activity">
    <reaction evidence="1">
        <text>ATP + protein L-histidine = ADP + protein N-phospho-L-histidine.</text>
        <dbReference type="EC" id="2.7.13.3"/>
    </reaction>
</comment>
<gene>
    <name evidence="15" type="ORF">METESE_21250</name>
</gene>
<dbReference type="PANTHER" id="PTHR24422">
    <property type="entry name" value="CHEMOTAXIS PROTEIN METHYLTRANSFERASE"/>
    <property type="match status" value="1"/>
</dbReference>
<reference evidence="15" key="1">
    <citation type="journal article" date="2023" name="Int. J. Syst. Evol. Microbiol.">
        <title>Mesoterricola silvestris gen. nov., sp. nov., Mesoterricola sediminis sp. nov., Geothrix oryzae sp. nov., Geothrix edaphica sp. nov., Geothrix rubra sp. nov., and Geothrix limicola sp. nov., six novel members of Acidobacteriota isolated from soils.</title>
        <authorList>
            <person name="Itoh H."/>
            <person name="Sugisawa Y."/>
            <person name="Mise K."/>
            <person name="Xu Z."/>
            <person name="Kuniyasu M."/>
            <person name="Ushijima N."/>
            <person name="Kawano K."/>
            <person name="Kobayashi E."/>
            <person name="Shiratori Y."/>
            <person name="Masuda Y."/>
            <person name="Senoo K."/>
        </authorList>
    </citation>
    <scope>NUCLEOTIDE SEQUENCE</scope>
    <source>
        <strain evidence="15">W786</strain>
    </source>
</reference>
<dbReference type="GO" id="GO:0000155">
    <property type="term" value="F:phosphorelay sensor kinase activity"/>
    <property type="evidence" value="ECO:0007669"/>
    <property type="project" value="InterPro"/>
</dbReference>
<feature type="domain" description="CheR-type methyltransferase" evidence="14">
    <location>
        <begin position="216"/>
        <end position="471"/>
    </location>
</feature>
<dbReference type="SMART" id="SM00387">
    <property type="entry name" value="HATPase_c"/>
    <property type="match status" value="1"/>
</dbReference>
<feature type="domain" description="PAC" evidence="12">
    <location>
        <begin position="1154"/>
        <end position="1204"/>
    </location>
</feature>
<evidence type="ECO:0000256" key="2">
    <source>
        <dbReference type="ARBA" id="ARBA00001541"/>
    </source>
</evidence>
<dbReference type="InterPro" id="IPR029063">
    <property type="entry name" value="SAM-dependent_MTases_sf"/>
</dbReference>
<feature type="active site" evidence="6">
    <location>
        <position position="26"/>
    </location>
</feature>
<keyword evidence="6" id="KW-0145">Chemotaxis</keyword>
<evidence type="ECO:0000256" key="1">
    <source>
        <dbReference type="ARBA" id="ARBA00000085"/>
    </source>
</evidence>
<dbReference type="Pfam" id="PF13596">
    <property type="entry name" value="PAS_10"/>
    <property type="match status" value="1"/>
</dbReference>
<dbReference type="PROSITE" id="PS50123">
    <property type="entry name" value="CHER"/>
    <property type="match status" value="1"/>
</dbReference>
<keyword evidence="16" id="KW-1185">Reference proteome</keyword>
<dbReference type="PROSITE" id="PS50109">
    <property type="entry name" value="HIS_KIN"/>
    <property type="match status" value="1"/>
</dbReference>
<dbReference type="InterPro" id="IPR000673">
    <property type="entry name" value="Sig_transdc_resp-reg_Me-estase"/>
</dbReference>
<dbReference type="Pfam" id="PF00072">
    <property type="entry name" value="Response_reg"/>
    <property type="match status" value="1"/>
</dbReference>
<dbReference type="InterPro" id="IPR003661">
    <property type="entry name" value="HisK_dim/P_dom"/>
</dbReference>
<dbReference type="GO" id="GO:0000156">
    <property type="term" value="F:phosphorelay response regulator activity"/>
    <property type="evidence" value="ECO:0007669"/>
    <property type="project" value="InterPro"/>
</dbReference>
<dbReference type="InterPro" id="IPR036890">
    <property type="entry name" value="HATPase_C_sf"/>
</dbReference>
<dbReference type="InterPro" id="IPR003594">
    <property type="entry name" value="HATPase_dom"/>
</dbReference>
<dbReference type="Gene3D" id="3.30.565.10">
    <property type="entry name" value="Histidine kinase-like ATPase, C-terminal domain"/>
    <property type="match status" value="1"/>
</dbReference>
<dbReference type="SUPFAM" id="SSF55874">
    <property type="entry name" value="ATPase domain of HSP90 chaperone/DNA topoisomerase II/histidine kinase"/>
    <property type="match status" value="1"/>
</dbReference>
<dbReference type="InterPro" id="IPR000780">
    <property type="entry name" value="CheR_MeTrfase"/>
</dbReference>
<protein>
    <recommendedName>
        <fullName evidence="17">PAS domain S-box protein</fullName>
    </recommendedName>
</protein>
<dbReference type="InterPro" id="IPR035965">
    <property type="entry name" value="PAS-like_dom_sf"/>
</dbReference>
<accession>A0AA48KEB4</accession>
<dbReference type="Gene3D" id="3.40.50.180">
    <property type="entry name" value="Methylesterase CheB, C-terminal domain"/>
    <property type="match status" value="1"/>
</dbReference>
<keyword evidence="7" id="KW-0597">Phosphoprotein</keyword>
<dbReference type="Pfam" id="PF02518">
    <property type="entry name" value="HATPase_c"/>
    <property type="match status" value="1"/>
</dbReference>
<feature type="domain" description="Histidine kinase" evidence="9">
    <location>
        <begin position="1224"/>
        <end position="1433"/>
    </location>
</feature>
<feature type="domain" description="CheB-type methylesterase" evidence="13">
    <location>
        <begin position="17"/>
        <end position="203"/>
    </location>
</feature>